<feature type="compositionally biased region" description="Low complexity" evidence="1">
    <location>
        <begin position="68"/>
        <end position="101"/>
    </location>
</feature>
<evidence type="ECO:0000313" key="2">
    <source>
        <dbReference type="EMBL" id="ORV49307.1"/>
    </source>
</evidence>
<reference evidence="2 3" key="1">
    <citation type="submission" date="2016-01" db="EMBL/GenBank/DDBJ databases">
        <title>The new phylogeny of the genus Mycobacterium.</title>
        <authorList>
            <person name="Tarcisio F."/>
            <person name="Conor M."/>
            <person name="Antonella G."/>
            <person name="Elisabetta G."/>
            <person name="Giulia F.S."/>
            <person name="Sara T."/>
            <person name="Anna F."/>
            <person name="Clotilde B."/>
            <person name="Roberto B."/>
            <person name="Veronica D.S."/>
            <person name="Fabio R."/>
            <person name="Monica P."/>
            <person name="Olivier J."/>
            <person name="Enrico T."/>
            <person name="Nicola S."/>
        </authorList>
    </citation>
    <scope>NUCLEOTIDE SEQUENCE [LARGE SCALE GENOMIC DNA]</scope>
    <source>
        <strain evidence="2 3">ATCC 27353</strain>
    </source>
</reference>
<evidence type="ECO:0000256" key="1">
    <source>
        <dbReference type="SAM" id="MobiDB-lite"/>
    </source>
</evidence>
<keyword evidence="3" id="KW-1185">Reference proteome</keyword>
<feature type="region of interest" description="Disordered" evidence="1">
    <location>
        <begin position="68"/>
        <end position="116"/>
    </location>
</feature>
<dbReference type="RefSeq" id="WP_085127964.1">
    <property type="nucleotide sequence ID" value="NZ_LQOT01000024.1"/>
</dbReference>
<sequence length="116" mass="11954">MLRCPRRRRVAAAPWPHKIEHGDAVQFPVAGALTEVDPEIVVVAELVVADELAVSEVSVEVLTVSEVSTDSGSALAGPAEPGPATTTTAATARPAIAADEPSVLPESLSAPMPPPW</sequence>
<proteinExistence type="predicted"/>
<accession>A0A1X1TXM2</accession>
<dbReference type="AlphaFoldDB" id="A0A1X1TXM2"/>
<comment type="caution">
    <text evidence="2">The sequence shown here is derived from an EMBL/GenBank/DDBJ whole genome shotgun (WGS) entry which is preliminary data.</text>
</comment>
<dbReference type="EMBL" id="LQOT01000024">
    <property type="protein sequence ID" value="ORV49307.1"/>
    <property type="molecule type" value="Genomic_DNA"/>
</dbReference>
<protein>
    <submittedName>
        <fullName evidence="2">Uncharacterized protein</fullName>
    </submittedName>
</protein>
<dbReference type="Proteomes" id="UP000193465">
    <property type="component" value="Unassembled WGS sequence"/>
</dbReference>
<evidence type="ECO:0000313" key="3">
    <source>
        <dbReference type="Proteomes" id="UP000193465"/>
    </source>
</evidence>
<gene>
    <name evidence="2" type="ORF">AWC02_06830</name>
</gene>
<name>A0A1X1TXM2_9MYCO</name>
<dbReference type="STRING" id="188915.AWC02_06830"/>
<organism evidence="2 3">
    <name type="scientific">Mycolicibacter engbaekii</name>
    <dbReference type="NCBI Taxonomy" id="188915"/>
    <lineage>
        <taxon>Bacteria</taxon>
        <taxon>Bacillati</taxon>
        <taxon>Actinomycetota</taxon>
        <taxon>Actinomycetes</taxon>
        <taxon>Mycobacteriales</taxon>
        <taxon>Mycobacteriaceae</taxon>
        <taxon>Mycolicibacter</taxon>
    </lineage>
</organism>